<keyword evidence="3 6" id="KW-0479">Metal-binding</keyword>
<dbReference type="OrthoDB" id="2861623at2759"/>
<keyword evidence="8" id="KW-1185">Reference proteome</keyword>
<proteinExistence type="inferred from homology"/>
<dbReference type="Proteomes" id="UP000027265">
    <property type="component" value="Unassembled WGS sequence"/>
</dbReference>
<dbReference type="GO" id="GO:0046872">
    <property type="term" value="F:metal ion binding"/>
    <property type="evidence" value="ECO:0007669"/>
    <property type="project" value="UniProtKB-KW"/>
</dbReference>
<evidence type="ECO:0000256" key="5">
    <source>
        <dbReference type="ARBA" id="ARBA00023239"/>
    </source>
</evidence>
<sequence>MGVTVSLPFSIPFFPWSPPASSTSAKETLLRRLKGSRVLIPNLYELLPGWRHGMNERYSSMHHEIDDWFCSWVKDDKERRRVIRADFASLAACLYPDAEPDEYRAMAFYHGWIFIWDDVVDDGHVDGLRAAQYHRETCDAVSWCLGSQPFSGPRPAMDGIMSAFAEISRTIVPHSSEDARRRIHDELHAYINTAMWLQGKRKGEILTVQQHLDQRHTSSGVLPSIALLEYIYRLDLPSSIIAHEATQVIINKTCLIIHLVNDIVSFPKELGDNQVDNLIPLLVYHENLSVQEAVLRACALVQEAHSAFMDAERRLPLTAASDDQLQLLVRGCKDMATGMVHWSYLSARYYGENPVREGYKTFVQL</sequence>
<dbReference type="SFLD" id="SFLDG01020">
    <property type="entry name" value="Terpene_Cyclase_Like_2"/>
    <property type="match status" value="1"/>
</dbReference>
<protein>
    <recommendedName>
        <fullName evidence="6">Terpene synthase</fullName>
        <ecNumber evidence="6">4.2.3.-</ecNumber>
    </recommendedName>
</protein>
<evidence type="ECO:0000256" key="4">
    <source>
        <dbReference type="ARBA" id="ARBA00022842"/>
    </source>
</evidence>
<dbReference type="InterPro" id="IPR034686">
    <property type="entry name" value="Terpene_cyclase-like_2"/>
</dbReference>
<gene>
    <name evidence="7" type="ORF">JAAARDRAFT_487951</name>
</gene>
<evidence type="ECO:0000256" key="6">
    <source>
        <dbReference type="RuleBase" id="RU366034"/>
    </source>
</evidence>
<evidence type="ECO:0000256" key="3">
    <source>
        <dbReference type="ARBA" id="ARBA00022723"/>
    </source>
</evidence>
<dbReference type="Gene3D" id="1.10.600.10">
    <property type="entry name" value="Farnesyl Diphosphate Synthase"/>
    <property type="match status" value="1"/>
</dbReference>
<keyword evidence="5 6" id="KW-0456">Lyase</keyword>
<evidence type="ECO:0000313" key="8">
    <source>
        <dbReference type="Proteomes" id="UP000027265"/>
    </source>
</evidence>
<evidence type="ECO:0000256" key="2">
    <source>
        <dbReference type="ARBA" id="ARBA00006333"/>
    </source>
</evidence>
<dbReference type="InterPro" id="IPR008949">
    <property type="entry name" value="Isoprenoid_synthase_dom_sf"/>
</dbReference>
<dbReference type="SFLD" id="SFLDS00005">
    <property type="entry name" value="Isoprenoid_Synthase_Type_I"/>
    <property type="match status" value="1"/>
</dbReference>
<dbReference type="Pfam" id="PF19086">
    <property type="entry name" value="Terpene_syn_C_2"/>
    <property type="match status" value="1"/>
</dbReference>
<reference evidence="8" key="1">
    <citation type="journal article" date="2014" name="Proc. Natl. Acad. Sci. U.S.A.">
        <title>Extensive sampling of basidiomycete genomes demonstrates inadequacy of the white-rot/brown-rot paradigm for wood decay fungi.</title>
        <authorList>
            <person name="Riley R."/>
            <person name="Salamov A.A."/>
            <person name="Brown D.W."/>
            <person name="Nagy L.G."/>
            <person name="Floudas D."/>
            <person name="Held B.W."/>
            <person name="Levasseur A."/>
            <person name="Lombard V."/>
            <person name="Morin E."/>
            <person name="Otillar R."/>
            <person name="Lindquist E.A."/>
            <person name="Sun H."/>
            <person name="LaButti K.M."/>
            <person name="Schmutz J."/>
            <person name="Jabbour D."/>
            <person name="Luo H."/>
            <person name="Baker S.E."/>
            <person name="Pisabarro A.G."/>
            <person name="Walton J.D."/>
            <person name="Blanchette R.A."/>
            <person name="Henrissat B."/>
            <person name="Martin F."/>
            <person name="Cullen D."/>
            <person name="Hibbett D.S."/>
            <person name="Grigoriev I.V."/>
        </authorList>
    </citation>
    <scope>NUCLEOTIDE SEQUENCE [LARGE SCALE GENOMIC DNA]</scope>
    <source>
        <strain evidence="8">MUCL 33604</strain>
    </source>
</reference>
<organism evidence="7 8">
    <name type="scientific">Jaapia argillacea MUCL 33604</name>
    <dbReference type="NCBI Taxonomy" id="933084"/>
    <lineage>
        <taxon>Eukaryota</taxon>
        <taxon>Fungi</taxon>
        <taxon>Dikarya</taxon>
        <taxon>Basidiomycota</taxon>
        <taxon>Agaricomycotina</taxon>
        <taxon>Agaricomycetes</taxon>
        <taxon>Agaricomycetidae</taxon>
        <taxon>Jaapiales</taxon>
        <taxon>Jaapiaceae</taxon>
        <taxon>Jaapia</taxon>
    </lineage>
</organism>
<comment type="cofactor">
    <cofactor evidence="1 6">
        <name>Mg(2+)</name>
        <dbReference type="ChEBI" id="CHEBI:18420"/>
    </cofactor>
</comment>
<dbReference type="InParanoid" id="A0A067PPQ3"/>
<dbReference type="AlphaFoldDB" id="A0A067PPQ3"/>
<dbReference type="GO" id="GO:0010333">
    <property type="term" value="F:terpene synthase activity"/>
    <property type="evidence" value="ECO:0007669"/>
    <property type="project" value="InterPro"/>
</dbReference>
<evidence type="ECO:0000313" key="7">
    <source>
        <dbReference type="EMBL" id="KDQ52301.1"/>
    </source>
</evidence>
<name>A0A067PPQ3_9AGAM</name>
<dbReference type="EC" id="4.2.3.-" evidence="6"/>
<dbReference type="GO" id="GO:0008299">
    <property type="term" value="P:isoprenoid biosynthetic process"/>
    <property type="evidence" value="ECO:0007669"/>
    <property type="project" value="UniProtKB-ARBA"/>
</dbReference>
<comment type="similarity">
    <text evidence="2 6">Belongs to the terpene synthase family.</text>
</comment>
<dbReference type="HOGENOM" id="CLU_042538_3_2_1"/>
<evidence type="ECO:0000256" key="1">
    <source>
        <dbReference type="ARBA" id="ARBA00001946"/>
    </source>
</evidence>
<dbReference type="EMBL" id="KL197741">
    <property type="protein sequence ID" value="KDQ52301.1"/>
    <property type="molecule type" value="Genomic_DNA"/>
</dbReference>
<keyword evidence="4 6" id="KW-0460">Magnesium</keyword>
<dbReference type="PANTHER" id="PTHR35201:SF4">
    <property type="entry name" value="BETA-PINACENE SYNTHASE-RELATED"/>
    <property type="match status" value="1"/>
</dbReference>
<dbReference type="PANTHER" id="PTHR35201">
    <property type="entry name" value="TERPENE SYNTHASE"/>
    <property type="match status" value="1"/>
</dbReference>
<dbReference type="SUPFAM" id="SSF48576">
    <property type="entry name" value="Terpenoid synthases"/>
    <property type="match status" value="1"/>
</dbReference>
<accession>A0A067PPQ3</accession>
<dbReference type="STRING" id="933084.A0A067PPQ3"/>